<feature type="domain" description="BPL/LPL catalytic" evidence="2">
    <location>
        <begin position="11"/>
        <end position="221"/>
    </location>
</feature>
<dbReference type="InterPro" id="IPR045864">
    <property type="entry name" value="aa-tRNA-synth_II/BPL/LPL"/>
</dbReference>
<dbReference type="EnsemblProtists" id="EOD20006">
    <property type="protein sequence ID" value="EOD20006"/>
    <property type="gene ID" value="EMIHUDRAFT_435958"/>
</dbReference>
<reference evidence="4" key="1">
    <citation type="journal article" date="2013" name="Nature">
        <title>Pan genome of the phytoplankton Emiliania underpins its global distribution.</title>
        <authorList>
            <person name="Read B.A."/>
            <person name="Kegel J."/>
            <person name="Klute M.J."/>
            <person name="Kuo A."/>
            <person name="Lefebvre S.C."/>
            <person name="Maumus F."/>
            <person name="Mayer C."/>
            <person name="Miller J."/>
            <person name="Monier A."/>
            <person name="Salamov A."/>
            <person name="Young J."/>
            <person name="Aguilar M."/>
            <person name="Claverie J.M."/>
            <person name="Frickenhaus S."/>
            <person name="Gonzalez K."/>
            <person name="Herman E.K."/>
            <person name="Lin Y.C."/>
            <person name="Napier J."/>
            <person name="Ogata H."/>
            <person name="Sarno A.F."/>
            <person name="Shmutz J."/>
            <person name="Schroeder D."/>
            <person name="de Vargas C."/>
            <person name="Verret F."/>
            <person name="von Dassow P."/>
            <person name="Valentin K."/>
            <person name="Van de Peer Y."/>
            <person name="Wheeler G."/>
            <person name="Dacks J.B."/>
            <person name="Delwiche C.F."/>
            <person name="Dyhrman S.T."/>
            <person name="Glockner G."/>
            <person name="John U."/>
            <person name="Richards T."/>
            <person name="Worden A.Z."/>
            <person name="Zhang X."/>
            <person name="Grigoriev I.V."/>
            <person name="Allen A.E."/>
            <person name="Bidle K."/>
            <person name="Borodovsky M."/>
            <person name="Bowler C."/>
            <person name="Brownlee C."/>
            <person name="Cock J.M."/>
            <person name="Elias M."/>
            <person name="Gladyshev V.N."/>
            <person name="Groth M."/>
            <person name="Guda C."/>
            <person name="Hadaegh A."/>
            <person name="Iglesias-Rodriguez M.D."/>
            <person name="Jenkins J."/>
            <person name="Jones B.M."/>
            <person name="Lawson T."/>
            <person name="Leese F."/>
            <person name="Lindquist E."/>
            <person name="Lobanov A."/>
            <person name="Lomsadze A."/>
            <person name="Malik S.B."/>
            <person name="Marsh M.E."/>
            <person name="Mackinder L."/>
            <person name="Mock T."/>
            <person name="Mueller-Roeber B."/>
            <person name="Pagarete A."/>
            <person name="Parker M."/>
            <person name="Probert I."/>
            <person name="Quesneville H."/>
            <person name="Raines C."/>
            <person name="Rensing S.A."/>
            <person name="Riano-Pachon D.M."/>
            <person name="Richier S."/>
            <person name="Rokitta S."/>
            <person name="Shiraiwa Y."/>
            <person name="Soanes D.M."/>
            <person name="van der Giezen M."/>
            <person name="Wahlund T.M."/>
            <person name="Williams B."/>
            <person name="Wilson W."/>
            <person name="Wolfe G."/>
            <person name="Wurch L.L."/>
        </authorList>
    </citation>
    <scope>NUCLEOTIDE SEQUENCE</scope>
</reference>
<reference evidence="3" key="2">
    <citation type="submission" date="2024-10" db="UniProtKB">
        <authorList>
            <consortium name="EnsemblProtists"/>
        </authorList>
    </citation>
    <scope>IDENTIFICATION</scope>
</reference>
<dbReference type="OMA" id="CIVYTHN"/>
<dbReference type="PANTHER" id="PTHR12835:SF5">
    <property type="entry name" value="BIOTIN--PROTEIN LIGASE"/>
    <property type="match status" value="1"/>
</dbReference>
<dbReference type="Pfam" id="PF03099">
    <property type="entry name" value="BPL_LplA_LipB"/>
    <property type="match status" value="1"/>
</dbReference>
<keyword evidence="4" id="KW-1185">Reference proteome</keyword>
<dbReference type="GeneID" id="17265504"/>
<dbReference type="PROSITE" id="PS51733">
    <property type="entry name" value="BPL_LPL_CATALYTIC"/>
    <property type="match status" value="1"/>
</dbReference>
<dbReference type="STRING" id="2903.R1EAJ2"/>
<dbReference type="GO" id="GO:0005737">
    <property type="term" value="C:cytoplasm"/>
    <property type="evidence" value="ECO:0007669"/>
    <property type="project" value="TreeGrafter"/>
</dbReference>
<proteinExistence type="predicted"/>
<name>A0A0D3J921_EMIH1</name>
<dbReference type="RefSeq" id="XP_005772435.1">
    <property type="nucleotide sequence ID" value="XM_005772378.1"/>
</dbReference>
<sequence length="300" mass="31474">MPFDPPTFTRLLPTGCSLGQRLEYHASLSSTMTATRELVGSEGGASLHGAVVLADEQTAGLGRRGRSWDAEACCSLLFSLVWAPAAAGPPAFPELVRLNLAAPLAVAGACSLVGVSSGLVKWPNDVWAGVPPKKLSGVLLDYDGREAAVLGVGVNVLQDMSLHPAATSVATLLAAQTPSPPGREAEPGWAGALEPSSPLAPPASLRERLLASFCGELERLMRMETAQVVAEHRRRDLLRGQTVRVHHRTREEHDPRDYDAVAAGVGEDGALRVRRVGEPAGREVALAAEEVSISPLGPAS</sequence>
<dbReference type="SUPFAM" id="SSF55681">
    <property type="entry name" value="Class II aaRS and biotin synthetases"/>
    <property type="match status" value="1"/>
</dbReference>
<evidence type="ECO:0000259" key="2">
    <source>
        <dbReference type="PROSITE" id="PS51733"/>
    </source>
</evidence>
<evidence type="ECO:0000313" key="4">
    <source>
        <dbReference type="Proteomes" id="UP000013827"/>
    </source>
</evidence>
<dbReference type="HOGENOM" id="CLU_051096_5_2_1"/>
<dbReference type="KEGG" id="ehx:EMIHUDRAFT_435958"/>
<feature type="region of interest" description="Disordered" evidence="1">
    <location>
        <begin position="175"/>
        <end position="200"/>
    </location>
</feature>
<dbReference type="Proteomes" id="UP000013827">
    <property type="component" value="Unassembled WGS sequence"/>
</dbReference>
<dbReference type="PANTHER" id="PTHR12835">
    <property type="entry name" value="BIOTIN PROTEIN LIGASE"/>
    <property type="match status" value="1"/>
</dbReference>
<dbReference type="AlphaFoldDB" id="A0A0D3J921"/>
<dbReference type="Gene3D" id="3.30.930.10">
    <property type="entry name" value="Bira Bifunctional Protein, Domain 2"/>
    <property type="match status" value="1"/>
</dbReference>
<protein>
    <recommendedName>
        <fullName evidence="2">BPL/LPL catalytic domain-containing protein</fullName>
    </recommendedName>
</protein>
<dbReference type="GO" id="GO:0004077">
    <property type="term" value="F:biotin--[biotin carboxyl-carrier protein] ligase activity"/>
    <property type="evidence" value="ECO:0007669"/>
    <property type="project" value="TreeGrafter"/>
</dbReference>
<dbReference type="PaxDb" id="2903-EOD20006"/>
<dbReference type="InterPro" id="IPR004143">
    <property type="entry name" value="BPL_LPL_catalytic"/>
</dbReference>
<evidence type="ECO:0000256" key="1">
    <source>
        <dbReference type="SAM" id="MobiDB-lite"/>
    </source>
</evidence>
<accession>A0A0D3J921</accession>
<evidence type="ECO:0000313" key="3">
    <source>
        <dbReference type="EnsemblProtists" id="EOD20006"/>
    </source>
</evidence>
<organism evidence="3 4">
    <name type="scientific">Emiliania huxleyi (strain CCMP1516)</name>
    <dbReference type="NCBI Taxonomy" id="280463"/>
    <lineage>
        <taxon>Eukaryota</taxon>
        <taxon>Haptista</taxon>
        <taxon>Haptophyta</taxon>
        <taxon>Prymnesiophyceae</taxon>
        <taxon>Isochrysidales</taxon>
        <taxon>Noelaerhabdaceae</taxon>
        <taxon>Emiliania</taxon>
    </lineage>
</organism>